<dbReference type="PANTHER" id="PTHR31333:SF6">
    <property type="entry name" value="MUM1 LIKE 1"/>
    <property type="match status" value="1"/>
</dbReference>
<evidence type="ECO:0000313" key="7">
    <source>
        <dbReference type="RefSeq" id="XP_008293359.1"/>
    </source>
</evidence>
<evidence type="ECO:0000256" key="1">
    <source>
        <dbReference type="ARBA" id="ARBA00008188"/>
    </source>
</evidence>
<feature type="region of interest" description="Disordered" evidence="2">
    <location>
        <begin position="1"/>
        <end position="84"/>
    </location>
</feature>
<evidence type="ECO:0000313" key="5">
    <source>
        <dbReference type="Ensembl" id="ENSSPAP00000002761.1"/>
    </source>
</evidence>
<dbReference type="InterPro" id="IPR048795">
    <property type="entry name" value="PWP3A_3B_4_C"/>
</dbReference>
<name>A0A3B4Z664_9TELE</name>
<feature type="domain" description="PWWP" evidence="4">
    <location>
        <begin position="403"/>
        <end position="545"/>
    </location>
</feature>
<dbReference type="Ensembl" id="ENSSPAT00000002804.1">
    <property type="protein sequence ID" value="ENSSPAP00000002761.1"/>
    <property type="gene ID" value="ENSSPAG00000002129.1"/>
</dbReference>
<dbReference type="CDD" id="cd06080">
    <property type="entry name" value="PWWP_MUM1-like"/>
    <property type="match status" value="1"/>
</dbReference>
<dbReference type="Gene3D" id="6.10.300.20">
    <property type="match status" value="1"/>
</dbReference>
<feature type="compositionally biased region" description="Basic and acidic residues" evidence="2">
    <location>
        <begin position="175"/>
        <end position="185"/>
    </location>
</feature>
<dbReference type="InterPro" id="IPR040263">
    <property type="entry name" value="PWP3A_3B_4"/>
</dbReference>
<dbReference type="InterPro" id="IPR035504">
    <property type="entry name" value="MUM1-like_PWWP"/>
</dbReference>
<dbReference type="FunFam" id="2.30.30.140:FF:000063">
    <property type="entry name" value="PWWP domain-containing DNA repair factor 3A"/>
    <property type="match status" value="1"/>
</dbReference>
<dbReference type="RefSeq" id="XP_008293360.1">
    <property type="nucleotide sequence ID" value="XM_008295138.1"/>
</dbReference>
<evidence type="ECO:0000313" key="6">
    <source>
        <dbReference type="Proteomes" id="UP000694891"/>
    </source>
</evidence>
<dbReference type="Gene3D" id="2.30.30.140">
    <property type="match status" value="1"/>
</dbReference>
<feature type="compositionally biased region" description="Acidic residues" evidence="2">
    <location>
        <begin position="217"/>
        <end position="230"/>
    </location>
</feature>
<gene>
    <name evidence="7 8" type="primary">LOC103367183</name>
</gene>
<accession>A0A3B4Z664</accession>
<dbReference type="Pfam" id="PF20884">
    <property type="entry name" value="MUM1-like_PWWP"/>
    <property type="match status" value="1"/>
</dbReference>
<feature type="compositionally biased region" description="Basic residues" evidence="2">
    <location>
        <begin position="1"/>
        <end position="14"/>
    </location>
</feature>
<feature type="compositionally biased region" description="Low complexity" evidence="2">
    <location>
        <begin position="38"/>
        <end position="51"/>
    </location>
</feature>
<feature type="region of interest" description="Disordered" evidence="2">
    <location>
        <begin position="211"/>
        <end position="230"/>
    </location>
</feature>
<proteinExistence type="inferred from homology"/>
<dbReference type="RefSeq" id="XP_008293359.1">
    <property type="nucleotide sequence ID" value="XM_008295137.1"/>
</dbReference>
<dbReference type="PANTHER" id="PTHR31333">
    <property type="entry name" value="PWWP DOMAIN-CONTAINING DNA REPAIR FACTOR 3 FAMILY MEMBER"/>
    <property type="match status" value="1"/>
</dbReference>
<sequence length="553" mass="62942">MEGRPQKTRKRKPRKMSDAVSSPAAEESDAMPGGDFAPVSPSSISSLPSTPERAKRKPGQTQEACLTSTPVHSSSTDILSNILNSPHGAEQVGLEYTRVTTQLETSEIDSSCSKSKSQCRAKRGGAGRPQNGGQRASNKRSHMCSKTNGSPAKRRRGRTRKDDTCNLKGETANQRCERSRPRFELPDSAEQDDSLLSSDLSIELSHYEEQLPSISLQEDEESEDDEEEELPSYLMEANKKLPSIREGVFVWHKFRSYPFWPALVKSVNRKQRKASIVFIEYSNLQKKKGFAVPLKSLKPFDCEEAEELVCKAKENFDAAVTWSLDLKTDYEFKIACGSFSGSFIEYFDHDMSYPVRRKYPQAESERLTIANDTMMEEPCDDHKEDSFGEQQEEVSRSSKRLLPDRTHAAHNRANQKLVHFIVKQRMVEGHLLAVIRGQQQSRWLRSFLSANRRRVVNIYLEDDQQLDQVYWYLSELYATAVAKASCLAEVKSMERVPFVLDVLLPEAIINAIAGVDKVSVKKAEEKYLKGRCISNRERQEFDLMIERQMRKKF</sequence>
<comment type="similarity">
    <text evidence="1">Belongs to the PWWP3A family.</text>
</comment>
<dbReference type="SUPFAM" id="SSF63748">
    <property type="entry name" value="Tudor/PWWP/MBT"/>
    <property type="match status" value="1"/>
</dbReference>
<evidence type="ECO:0000313" key="8">
    <source>
        <dbReference type="RefSeq" id="XP_008293360.1"/>
    </source>
</evidence>
<dbReference type="GeneID" id="103367183"/>
<feature type="region of interest" description="Disordered" evidence="2">
    <location>
        <begin position="104"/>
        <end position="195"/>
    </location>
</feature>
<reference evidence="5" key="1">
    <citation type="submission" date="2023-09" db="UniProtKB">
        <authorList>
            <consortium name="Ensembl"/>
        </authorList>
    </citation>
    <scope>IDENTIFICATION</scope>
</reference>
<dbReference type="Pfam" id="PF20886">
    <property type="entry name" value="PWP3A-B_C"/>
    <property type="match status" value="1"/>
</dbReference>
<dbReference type="STRING" id="144197.ENSSPAP00000002761"/>
<organism evidence="5">
    <name type="scientific">Stegastes partitus</name>
    <name type="common">bicolor damselfish</name>
    <dbReference type="NCBI Taxonomy" id="144197"/>
    <lineage>
        <taxon>Eukaryota</taxon>
        <taxon>Metazoa</taxon>
        <taxon>Chordata</taxon>
        <taxon>Craniata</taxon>
        <taxon>Vertebrata</taxon>
        <taxon>Euteleostomi</taxon>
        <taxon>Actinopterygii</taxon>
        <taxon>Neopterygii</taxon>
        <taxon>Teleostei</taxon>
        <taxon>Neoteleostei</taxon>
        <taxon>Acanthomorphata</taxon>
        <taxon>Ovalentaria</taxon>
        <taxon>Pomacentridae</taxon>
        <taxon>Stegastes</taxon>
    </lineage>
</organism>
<evidence type="ECO:0000259" key="4">
    <source>
        <dbReference type="Pfam" id="PF20886"/>
    </source>
</evidence>
<evidence type="ECO:0000259" key="3">
    <source>
        <dbReference type="Pfam" id="PF20884"/>
    </source>
</evidence>
<dbReference type="AlphaFoldDB" id="A0A3B4Z664"/>
<feature type="compositionally biased region" description="Basic and acidic residues" evidence="2">
    <location>
        <begin position="393"/>
        <end position="405"/>
    </location>
</feature>
<feature type="compositionally biased region" description="Polar residues" evidence="2">
    <location>
        <begin position="59"/>
        <end position="84"/>
    </location>
</feature>
<reference evidence="7 8" key="2">
    <citation type="submission" date="2025-04" db="UniProtKB">
        <authorList>
            <consortium name="RefSeq"/>
        </authorList>
    </citation>
    <scope>IDENTIFICATION</scope>
</reference>
<keyword evidence="6" id="KW-1185">Reference proteome</keyword>
<feature type="domain" description="MUM1-like PWWP" evidence="3">
    <location>
        <begin position="246"/>
        <end position="322"/>
    </location>
</feature>
<dbReference type="OrthoDB" id="10013064at2759"/>
<protein>
    <submittedName>
        <fullName evidence="5 7">PWWP domain-containing protein MUM1-like</fullName>
    </submittedName>
</protein>
<evidence type="ECO:0000256" key="2">
    <source>
        <dbReference type="SAM" id="MobiDB-lite"/>
    </source>
</evidence>
<dbReference type="Proteomes" id="UP000694891">
    <property type="component" value="Unplaced"/>
</dbReference>
<dbReference type="GeneTree" id="ENSGT00390000001700"/>
<feature type="region of interest" description="Disordered" evidence="2">
    <location>
        <begin position="378"/>
        <end position="405"/>
    </location>
</feature>